<organism evidence="4 5">
    <name type="scientific">Streptomyces katrae</name>
    <dbReference type="NCBI Taxonomy" id="68223"/>
    <lineage>
        <taxon>Bacteria</taxon>
        <taxon>Bacillati</taxon>
        <taxon>Actinomycetota</taxon>
        <taxon>Actinomycetes</taxon>
        <taxon>Kitasatosporales</taxon>
        <taxon>Streptomycetaceae</taxon>
        <taxon>Streptomyces</taxon>
    </lineage>
</organism>
<dbReference type="PRINTS" id="PR00320">
    <property type="entry name" value="GPROTEINBRPT"/>
</dbReference>
<comment type="caution">
    <text evidence="4">The sequence shown here is derived from an EMBL/GenBank/DDBJ whole genome shotgun (WGS) entry which is preliminary data.</text>
</comment>
<dbReference type="InterPro" id="IPR020472">
    <property type="entry name" value="WD40_PAC1"/>
</dbReference>
<dbReference type="PANTHER" id="PTHR19848:SF8">
    <property type="entry name" value="F-BOX AND WD REPEAT DOMAIN CONTAINING 7"/>
    <property type="match status" value="1"/>
</dbReference>
<feature type="repeat" description="WD" evidence="3">
    <location>
        <begin position="41"/>
        <end position="82"/>
    </location>
</feature>
<dbReference type="AlphaFoldDB" id="A0A0F4JLC4"/>
<keyword evidence="2" id="KW-0677">Repeat</keyword>
<evidence type="ECO:0000256" key="1">
    <source>
        <dbReference type="ARBA" id="ARBA00022574"/>
    </source>
</evidence>
<name>A0A0F4JLC4_9ACTN</name>
<dbReference type="PROSITE" id="PS50294">
    <property type="entry name" value="WD_REPEATS_REGION"/>
    <property type="match status" value="3"/>
</dbReference>
<dbReference type="SMART" id="SM00320">
    <property type="entry name" value="WD40"/>
    <property type="match status" value="9"/>
</dbReference>
<dbReference type="PATRIC" id="fig|68223.7.peg.5904"/>
<dbReference type="InterPro" id="IPR036322">
    <property type="entry name" value="WD40_repeat_dom_sf"/>
</dbReference>
<dbReference type="OrthoDB" id="134501at2"/>
<dbReference type="InterPro" id="IPR001680">
    <property type="entry name" value="WD40_rpt"/>
</dbReference>
<dbReference type="PANTHER" id="PTHR19848">
    <property type="entry name" value="WD40 REPEAT PROTEIN"/>
    <property type="match status" value="1"/>
</dbReference>
<dbReference type="STRING" id="68223.GCA_002028425_00318"/>
<protein>
    <submittedName>
        <fullName evidence="4">WD repeat-containing protein</fullName>
    </submittedName>
</protein>
<proteinExistence type="predicted"/>
<dbReference type="Pfam" id="PF00400">
    <property type="entry name" value="WD40"/>
    <property type="match status" value="5"/>
</dbReference>
<evidence type="ECO:0000256" key="3">
    <source>
        <dbReference type="PROSITE-ProRule" id="PRU00221"/>
    </source>
</evidence>
<dbReference type="Proteomes" id="UP000033551">
    <property type="component" value="Unassembled WGS sequence"/>
</dbReference>
<reference evidence="4 5" key="1">
    <citation type="submission" date="2015-02" db="EMBL/GenBank/DDBJ databases">
        <authorList>
            <person name="Ju K.-S."/>
            <person name="Doroghazi J.R."/>
            <person name="Metcalf W."/>
        </authorList>
    </citation>
    <scope>NUCLEOTIDE SEQUENCE [LARGE SCALE GENOMIC DNA]</scope>
    <source>
        <strain evidence="4 5">NRRL ISP-5550</strain>
    </source>
</reference>
<dbReference type="SUPFAM" id="SSF50978">
    <property type="entry name" value="WD40 repeat-like"/>
    <property type="match status" value="2"/>
</dbReference>
<gene>
    <name evidence="4" type="ORF">VR44_10770</name>
</gene>
<dbReference type="PROSITE" id="PS50082">
    <property type="entry name" value="WD_REPEATS_2"/>
    <property type="match status" value="5"/>
</dbReference>
<evidence type="ECO:0000313" key="4">
    <source>
        <dbReference type="EMBL" id="KJY35147.1"/>
    </source>
</evidence>
<feature type="repeat" description="WD" evidence="3">
    <location>
        <begin position="485"/>
        <end position="526"/>
    </location>
</feature>
<dbReference type="Gene3D" id="2.130.10.10">
    <property type="entry name" value="YVTN repeat-like/Quinoprotein amine dehydrogenase"/>
    <property type="match status" value="4"/>
</dbReference>
<feature type="repeat" description="WD" evidence="3">
    <location>
        <begin position="124"/>
        <end position="165"/>
    </location>
</feature>
<feature type="repeat" description="WD" evidence="3">
    <location>
        <begin position="205"/>
        <end position="237"/>
    </location>
</feature>
<dbReference type="InterPro" id="IPR015943">
    <property type="entry name" value="WD40/YVTN_repeat-like_dom_sf"/>
</dbReference>
<dbReference type="EMBL" id="JZWV01000241">
    <property type="protein sequence ID" value="KJY35147.1"/>
    <property type="molecule type" value="Genomic_DNA"/>
</dbReference>
<feature type="repeat" description="WD" evidence="3">
    <location>
        <begin position="83"/>
        <end position="115"/>
    </location>
</feature>
<keyword evidence="5" id="KW-1185">Reference proteome</keyword>
<accession>A0A0F4JLC4</accession>
<evidence type="ECO:0000313" key="5">
    <source>
        <dbReference type="Proteomes" id="UP000033551"/>
    </source>
</evidence>
<sequence>MIRHYGPISGVAAYGTRYVATAGYDNQLILWDAARKQALARATHDHLSNQTAFSPDGRHLVSSSSDYSARLWSVPDLRLVAVLADHKDDVEMSVFHPAKQLIATASRDHRVRVFDFTGALRATFTGHTADVISVEWVTGRDELVSSSDDGTIKRWSLETGGMLAEIDLDGVETDTVAITRSGAIYAGNDEGEIIAIADDGATTTHPAHEAGIKRLVYNADRELLVSLSYDRTLRVWDTSGPLAPVATSSLPPEVWPRSCAFLDSDTLAFATFGSSYATYRIAAREWNLDGIEGTPCVNAVLVDAGRTLTIGDAGVLWADGTPHSETGSLCNFLTPVGGRVVTGGQMGKVFDALTGEVLHQHRSPLNCGAAFERDGVPHVVVGAYTGEGIVFSVAADGTFRHETTLRLHANAVKGLAVSGDRIFSVCADGSATWFSVETLTEIHHVDDAHDRIANGCAALPGGDFASVSRDYKLRLWRGFEPTVVTTPHDHSIKSVAATPDGRFVATGSYHGLVAVYDVTLGTWATTRVTTAGISSLTYDTGTRRFLAGSYDGHVHPVSH</sequence>
<keyword evidence="1 3" id="KW-0853">WD repeat</keyword>
<evidence type="ECO:0000256" key="2">
    <source>
        <dbReference type="ARBA" id="ARBA00022737"/>
    </source>
</evidence>